<feature type="chain" id="PRO_5013137607" evidence="8">
    <location>
        <begin position="47"/>
        <end position="453"/>
    </location>
</feature>
<feature type="region of interest" description="Disordered" evidence="6">
    <location>
        <begin position="1"/>
        <end position="21"/>
    </location>
</feature>
<proteinExistence type="inferred from homology"/>
<feature type="region of interest" description="Disordered" evidence="6">
    <location>
        <begin position="421"/>
        <end position="453"/>
    </location>
</feature>
<evidence type="ECO:0000256" key="5">
    <source>
        <dbReference type="PROSITE-ProRule" id="PRU01240"/>
    </source>
</evidence>
<evidence type="ECO:0000313" key="11">
    <source>
        <dbReference type="Proteomes" id="UP000190637"/>
    </source>
</evidence>
<dbReference type="InterPro" id="IPR036852">
    <property type="entry name" value="Peptidase_S8/S53_dom_sf"/>
</dbReference>
<dbReference type="PANTHER" id="PTHR43806:SF11">
    <property type="entry name" value="CEREVISIN-RELATED"/>
    <property type="match status" value="1"/>
</dbReference>
<feature type="region of interest" description="Disordered" evidence="6">
    <location>
        <begin position="47"/>
        <end position="69"/>
    </location>
</feature>
<organism evidence="10 11">
    <name type="scientific">Marinactinospora thermotolerans DSM 45154</name>
    <dbReference type="NCBI Taxonomy" id="1122192"/>
    <lineage>
        <taxon>Bacteria</taxon>
        <taxon>Bacillati</taxon>
        <taxon>Actinomycetota</taxon>
        <taxon>Actinomycetes</taxon>
        <taxon>Streptosporangiales</taxon>
        <taxon>Nocardiopsidaceae</taxon>
        <taxon>Marinactinospora</taxon>
    </lineage>
</organism>
<feature type="signal peptide" evidence="8">
    <location>
        <begin position="1"/>
        <end position="46"/>
    </location>
</feature>
<evidence type="ECO:0000256" key="3">
    <source>
        <dbReference type="ARBA" id="ARBA00022801"/>
    </source>
</evidence>
<evidence type="ECO:0000313" key="10">
    <source>
        <dbReference type="EMBL" id="SKA01094.1"/>
    </source>
</evidence>
<name>A0A1T4QBP4_9ACTN</name>
<dbReference type="PROSITE" id="PS51892">
    <property type="entry name" value="SUBTILASE"/>
    <property type="match status" value="1"/>
</dbReference>
<feature type="domain" description="Peptidase S8/S53" evidence="9">
    <location>
        <begin position="112"/>
        <end position="357"/>
    </location>
</feature>
<feature type="transmembrane region" description="Helical" evidence="7">
    <location>
        <begin position="397"/>
        <end position="417"/>
    </location>
</feature>
<evidence type="ECO:0000256" key="7">
    <source>
        <dbReference type="SAM" id="Phobius"/>
    </source>
</evidence>
<dbReference type="InterPro" id="IPR050131">
    <property type="entry name" value="Peptidase_S8_subtilisin-like"/>
</dbReference>
<dbReference type="EMBL" id="FUWS01000005">
    <property type="protein sequence ID" value="SKA01094.1"/>
    <property type="molecule type" value="Genomic_DNA"/>
</dbReference>
<dbReference type="Proteomes" id="UP000190637">
    <property type="component" value="Unassembled WGS sequence"/>
</dbReference>
<keyword evidence="4" id="KW-0720">Serine protease</keyword>
<comment type="caution">
    <text evidence="5">Lacks conserved residue(s) required for the propagation of feature annotation.</text>
</comment>
<evidence type="ECO:0000259" key="9">
    <source>
        <dbReference type="Pfam" id="PF00082"/>
    </source>
</evidence>
<keyword evidence="3" id="KW-0378">Hydrolase</keyword>
<dbReference type="Pfam" id="PF00082">
    <property type="entry name" value="Peptidase_S8"/>
    <property type="match status" value="1"/>
</dbReference>
<gene>
    <name evidence="10" type="ORF">SAMN02745673_02139</name>
</gene>
<dbReference type="GO" id="GO:0004252">
    <property type="term" value="F:serine-type endopeptidase activity"/>
    <property type="evidence" value="ECO:0007669"/>
    <property type="project" value="InterPro"/>
</dbReference>
<protein>
    <submittedName>
        <fullName evidence="10">Subtilisin-like serine proteases</fullName>
    </submittedName>
</protein>
<dbReference type="GO" id="GO:0006508">
    <property type="term" value="P:proteolysis"/>
    <property type="evidence" value="ECO:0007669"/>
    <property type="project" value="UniProtKB-KW"/>
</dbReference>
<evidence type="ECO:0000256" key="4">
    <source>
        <dbReference type="ARBA" id="ARBA00022825"/>
    </source>
</evidence>
<dbReference type="Gene3D" id="3.40.50.200">
    <property type="entry name" value="Peptidase S8/S53 domain"/>
    <property type="match status" value="1"/>
</dbReference>
<dbReference type="InterPro" id="IPR000209">
    <property type="entry name" value="Peptidase_S8/S53_dom"/>
</dbReference>
<reference evidence="10 11" key="1">
    <citation type="submission" date="2017-02" db="EMBL/GenBank/DDBJ databases">
        <authorList>
            <person name="Peterson S.W."/>
        </authorList>
    </citation>
    <scope>NUCLEOTIDE SEQUENCE [LARGE SCALE GENOMIC DNA]</scope>
    <source>
        <strain evidence="10 11">DSM 45154</strain>
    </source>
</reference>
<evidence type="ECO:0000256" key="2">
    <source>
        <dbReference type="ARBA" id="ARBA00022670"/>
    </source>
</evidence>
<comment type="similarity">
    <text evidence="1 5">Belongs to the peptidase S8 family.</text>
</comment>
<dbReference type="AlphaFoldDB" id="A0A1T4QBP4"/>
<accession>A0A1T4QBP4</accession>
<keyword evidence="7" id="KW-0472">Membrane</keyword>
<dbReference type="PANTHER" id="PTHR43806">
    <property type="entry name" value="PEPTIDASE S8"/>
    <property type="match status" value="1"/>
</dbReference>
<evidence type="ECO:0000256" key="6">
    <source>
        <dbReference type="SAM" id="MobiDB-lite"/>
    </source>
</evidence>
<sequence length="453" mass="44037">MTPHAPARGRCSPGTRRAPALPRAAVRGTAAVALLALVPMAAPAHAASTEPSASPSAAHSASPSAEPAALPQIASLKAADDPCVSAGTDVVAEAPWTHNALGLAEAHELSRGSGTTVAVLATGVEDGAGALSGAVSGAGTDCLGFGSFLAGLAAARPQSDSGFVGVAPGARITAVPTGEDDTGLTSAGQIASGIRDAVAAGADVILVGTAALAGSEALDSAVAAAVDADAVVIAPSTANGPDGPLPGYPAQNPDVLSVAAHDVAGVPVREAPVTGEDGETARVDVTAPGDRVMGVGPGGDGHFVSAGDGVAAAFVAGTAALLRSHAASLTEAQVRERLAATAYASPDGADDPLSGHGRIDPLAALTNQPAAGDTRVAGDEFVPDPSPRGSVEAATTAAVAGAAAFVVVFSVLTGAVLRKGRARKWRPAAAGERPPDIDTRWGPGRTVPDRDDS</sequence>
<dbReference type="InterPro" id="IPR015500">
    <property type="entry name" value="Peptidase_S8_subtilisin-rel"/>
</dbReference>
<keyword evidence="7" id="KW-1133">Transmembrane helix</keyword>
<keyword evidence="7" id="KW-0812">Transmembrane</keyword>
<dbReference type="SUPFAM" id="SSF52743">
    <property type="entry name" value="Subtilisin-like"/>
    <property type="match status" value="1"/>
</dbReference>
<evidence type="ECO:0000256" key="1">
    <source>
        <dbReference type="ARBA" id="ARBA00011073"/>
    </source>
</evidence>
<keyword evidence="11" id="KW-1185">Reference proteome</keyword>
<dbReference type="STRING" id="1122192.SAMN02745673_02139"/>
<evidence type="ECO:0000256" key="8">
    <source>
        <dbReference type="SAM" id="SignalP"/>
    </source>
</evidence>
<dbReference type="PRINTS" id="PR00723">
    <property type="entry name" value="SUBTILISIN"/>
</dbReference>
<keyword evidence="2 10" id="KW-0645">Protease</keyword>
<keyword evidence="8" id="KW-0732">Signal</keyword>